<dbReference type="EMBL" id="JAWXYG010000008">
    <property type="protein sequence ID" value="KAK4264706.1"/>
    <property type="molecule type" value="Genomic_DNA"/>
</dbReference>
<dbReference type="InterPro" id="IPR036047">
    <property type="entry name" value="F-box-like_dom_sf"/>
</dbReference>
<dbReference type="SUPFAM" id="SSF81383">
    <property type="entry name" value="F-box domain"/>
    <property type="match status" value="1"/>
</dbReference>
<organism evidence="2 3">
    <name type="scientific">Acacia crassicarpa</name>
    <name type="common">northern wattle</name>
    <dbReference type="NCBI Taxonomy" id="499986"/>
    <lineage>
        <taxon>Eukaryota</taxon>
        <taxon>Viridiplantae</taxon>
        <taxon>Streptophyta</taxon>
        <taxon>Embryophyta</taxon>
        <taxon>Tracheophyta</taxon>
        <taxon>Spermatophyta</taxon>
        <taxon>Magnoliopsida</taxon>
        <taxon>eudicotyledons</taxon>
        <taxon>Gunneridae</taxon>
        <taxon>Pentapetalae</taxon>
        <taxon>rosids</taxon>
        <taxon>fabids</taxon>
        <taxon>Fabales</taxon>
        <taxon>Fabaceae</taxon>
        <taxon>Caesalpinioideae</taxon>
        <taxon>mimosoid clade</taxon>
        <taxon>Acacieae</taxon>
        <taxon>Acacia</taxon>
    </lineage>
</organism>
<protein>
    <recommendedName>
        <fullName evidence="1">F-box domain-containing protein</fullName>
    </recommendedName>
</protein>
<evidence type="ECO:0000313" key="3">
    <source>
        <dbReference type="Proteomes" id="UP001293593"/>
    </source>
</evidence>
<dbReference type="CDD" id="cd22157">
    <property type="entry name" value="F-box_AtFBW1-like"/>
    <property type="match status" value="1"/>
</dbReference>
<dbReference type="InterPro" id="IPR001810">
    <property type="entry name" value="F-box_dom"/>
</dbReference>
<dbReference type="PANTHER" id="PTHR31672:SF13">
    <property type="entry name" value="F-BOX PROTEIN CPR30-LIKE"/>
    <property type="match status" value="1"/>
</dbReference>
<sequence length="134" mass="15935">MESHAPYLPQEIFTNILKRLPVKSLIRFQCVCKDWKRLFKTPFFIAEHVRHSRCSVLVFNRWGYKHKRKTLCLIDHDMQVLKYEDPFSLVRRYNMIASSSGGYLICLDDKSSFLVWNLATKELLRCPKFLAFAM</sequence>
<reference evidence="2" key="1">
    <citation type="submission" date="2023-10" db="EMBL/GenBank/DDBJ databases">
        <title>Chromosome-level genome of the transformable northern wattle, Acacia crassicarpa.</title>
        <authorList>
            <person name="Massaro I."/>
            <person name="Sinha N.R."/>
            <person name="Poethig S."/>
            <person name="Leichty A.R."/>
        </authorList>
    </citation>
    <scope>NUCLEOTIDE SEQUENCE</scope>
    <source>
        <strain evidence="2">Acra3RX</strain>
        <tissue evidence="2">Leaf</tissue>
    </source>
</reference>
<comment type="caution">
    <text evidence="2">The sequence shown here is derived from an EMBL/GenBank/DDBJ whole genome shotgun (WGS) entry which is preliminary data.</text>
</comment>
<dbReference type="Pfam" id="PF00646">
    <property type="entry name" value="F-box"/>
    <property type="match status" value="1"/>
</dbReference>
<name>A0AAE1J8X3_9FABA</name>
<evidence type="ECO:0000313" key="2">
    <source>
        <dbReference type="EMBL" id="KAK4264706.1"/>
    </source>
</evidence>
<dbReference type="PANTHER" id="PTHR31672">
    <property type="entry name" value="BNACNNG10540D PROTEIN"/>
    <property type="match status" value="1"/>
</dbReference>
<dbReference type="SMART" id="SM00256">
    <property type="entry name" value="FBOX"/>
    <property type="match status" value="1"/>
</dbReference>
<dbReference type="AlphaFoldDB" id="A0AAE1J8X3"/>
<dbReference type="PROSITE" id="PS50181">
    <property type="entry name" value="FBOX"/>
    <property type="match status" value="1"/>
</dbReference>
<proteinExistence type="predicted"/>
<evidence type="ECO:0000259" key="1">
    <source>
        <dbReference type="PROSITE" id="PS50181"/>
    </source>
</evidence>
<keyword evidence="3" id="KW-1185">Reference proteome</keyword>
<dbReference type="Proteomes" id="UP001293593">
    <property type="component" value="Unassembled WGS sequence"/>
</dbReference>
<feature type="domain" description="F-box" evidence="1">
    <location>
        <begin position="2"/>
        <end position="48"/>
    </location>
</feature>
<gene>
    <name evidence="2" type="ORF">QN277_025845</name>
</gene>
<dbReference type="Gene3D" id="1.20.1280.50">
    <property type="match status" value="1"/>
</dbReference>
<dbReference type="InterPro" id="IPR050796">
    <property type="entry name" value="SCF_F-box_component"/>
</dbReference>
<accession>A0AAE1J8X3</accession>